<dbReference type="Pfam" id="PF00651">
    <property type="entry name" value="BTB"/>
    <property type="match status" value="1"/>
</dbReference>
<feature type="non-terminal residue" evidence="2">
    <location>
        <position position="1"/>
    </location>
</feature>
<dbReference type="PANTHER" id="PTHR47843">
    <property type="entry name" value="BTB DOMAIN-CONTAINING PROTEIN-RELATED"/>
    <property type="match status" value="1"/>
</dbReference>
<accession>A0A9P4H805</accession>
<dbReference type="AlphaFoldDB" id="A0A9P4H805"/>
<sequence length="77" mass="9066">LFNDSTFSVIKIRQTCNGKSKEYFAHKAVLCGRSEWFMKAFTGPFKEATENVIAVHNDNPKYFEIMLKYIYTNKYEL</sequence>
<comment type="caution">
    <text evidence="2">The sequence shown here is derived from an EMBL/GenBank/DDBJ whole genome shotgun (WGS) entry which is preliminary data.</text>
</comment>
<evidence type="ECO:0000259" key="1">
    <source>
        <dbReference type="PROSITE" id="PS50097"/>
    </source>
</evidence>
<dbReference type="EMBL" id="ML978203">
    <property type="protein sequence ID" value="KAF2029217.1"/>
    <property type="molecule type" value="Genomic_DNA"/>
</dbReference>
<name>A0A9P4H805_9PLEO</name>
<evidence type="ECO:0000313" key="2">
    <source>
        <dbReference type="EMBL" id="KAF2029217.1"/>
    </source>
</evidence>
<dbReference type="CDD" id="cd18186">
    <property type="entry name" value="BTB_POZ_ZBTB_KLHL-like"/>
    <property type="match status" value="1"/>
</dbReference>
<feature type="non-terminal residue" evidence="2">
    <location>
        <position position="77"/>
    </location>
</feature>
<dbReference type="PROSITE" id="PS50097">
    <property type="entry name" value="BTB"/>
    <property type="match status" value="1"/>
</dbReference>
<protein>
    <recommendedName>
        <fullName evidence="1">BTB domain-containing protein</fullName>
    </recommendedName>
</protein>
<dbReference type="OrthoDB" id="6359816at2759"/>
<proteinExistence type="predicted"/>
<dbReference type="InterPro" id="IPR000210">
    <property type="entry name" value="BTB/POZ_dom"/>
</dbReference>
<gene>
    <name evidence="2" type="ORF">EK21DRAFT_26386</name>
</gene>
<dbReference type="Gene3D" id="3.30.710.10">
    <property type="entry name" value="Potassium Channel Kv1.1, Chain A"/>
    <property type="match status" value="1"/>
</dbReference>
<dbReference type="PANTHER" id="PTHR47843:SF2">
    <property type="entry name" value="BTB DOMAIN-CONTAINING PROTEIN"/>
    <property type="match status" value="1"/>
</dbReference>
<dbReference type="InterPro" id="IPR011333">
    <property type="entry name" value="SKP1/BTB/POZ_sf"/>
</dbReference>
<evidence type="ECO:0000313" key="3">
    <source>
        <dbReference type="Proteomes" id="UP000799777"/>
    </source>
</evidence>
<feature type="domain" description="BTB" evidence="1">
    <location>
        <begin position="3"/>
        <end position="77"/>
    </location>
</feature>
<organism evidence="2 3">
    <name type="scientific">Setomelanomma holmii</name>
    <dbReference type="NCBI Taxonomy" id="210430"/>
    <lineage>
        <taxon>Eukaryota</taxon>
        <taxon>Fungi</taxon>
        <taxon>Dikarya</taxon>
        <taxon>Ascomycota</taxon>
        <taxon>Pezizomycotina</taxon>
        <taxon>Dothideomycetes</taxon>
        <taxon>Pleosporomycetidae</taxon>
        <taxon>Pleosporales</taxon>
        <taxon>Pleosporineae</taxon>
        <taxon>Phaeosphaeriaceae</taxon>
        <taxon>Setomelanomma</taxon>
    </lineage>
</organism>
<keyword evidence="3" id="KW-1185">Reference proteome</keyword>
<dbReference type="SUPFAM" id="SSF54695">
    <property type="entry name" value="POZ domain"/>
    <property type="match status" value="1"/>
</dbReference>
<dbReference type="Proteomes" id="UP000799777">
    <property type="component" value="Unassembled WGS sequence"/>
</dbReference>
<reference evidence="2" key="1">
    <citation type="journal article" date="2020" name="Stud. Mycol.">
        <title>101 Dothideomycetes genomes: a test case for predicting lifestyles and emergence of pathogens.</title>
        <authorList>
            <person name="Haridas S."/>
            <person name="Albert R."/>
            <person name="Binder M."/>
            <person name="Bloem J."/>
            <person name="Labutti K."/>
            <person name="Salamov A."/>
            <person name="Andreopoulos B."/>
            <person name="Baker S."/>
            <person name="Barry K."/>
            <person name="Bills G."/>
            <person name="Bluhm B."/>
            <person name="Cannon C."/>
            <person name="Castanera R."/>
            <person name="Culley D."/>
            <person name="Daum C."/>
            <person name="Ezra D."/>
            <person name="Gonzalez J."/>
            <person name="Henrissat B."/>
            <person name="Kuo A."/>
            <person name="Liang C."/>
            <person name="Lipzen A."/>
            <person name="Lutzoni F."/>
            <person name="Magnuson J."/>
            <person name="Mondo S."/>
            <person name="Nolan M."/>
            <person name="Ohm R."/>
            <person name="Pangilinan J."/>
            <person name="Park H.-J."/>
            <person name="Ramirez L."/>
            <person name="Alfaro M."/>
            <person name="Sun H."/>
            <person name="Tritt A."/>
            <person name="Yoshinaga Y."/>
            <person name="Zwiers L.-H."/>
            <person name="Turgeon B."/>
            <person name="Goodwin S."/>
            <person name="Spatafora J."/>
            <person name="Crous P."/>
            <person name="Grigoriev I."/>
        </authorList>
    </citation>
    <scope>NUCLEOTIDE SEQUENCE</scope>
    <source>
        <strain evidence="2">CBS 110217</strain>
    </source>
</reference>